<dbReference type="InterPro" id="IPR036259">
    <property type="entry name" value="MFS_trans_sf"/>
</dbReference>
<proteinExistence type="inferred from homology"/>
<feature type="transmembrane region" description="Helical" evidence="6">
    <location>
        <begin position="307"/>
        <end position="326"/>
    </location>
</feature>
<gene>
    <name evidence="8" type="ORF">K452DRAFT_301465</name>
</gene>
<dbReference type="Pfam" id="PF07690">
    <property type="entry name" value="MFS_1"/>
    <property type="match status" value="1"/>
</dbReference>
<dbReference type="RefSeq" id="XP_033393807.1">
    <property type="nucleotide sequence ID" value="XM_033542444.1"/>
</dbReference>
<feature type="transmembrane region" description="Helical" evidence="6">
    <location>
        <begin position="265"/>
        <end position="284"/>
    </location>
</feature>
<sequence length="460" mass="51165">MTTVMNSTMSSSSATGTTDQISAYFNVPSQEQLVLTTSIFLVGYVVGPLIFGPLSEAYGRKSVMLSAFALYTIFTLACAFADKFASLVVLRLFVGIPASCAVSVVGGICADVYHDPVVRGRAMAVFMTITTFGPLLGPVVSGFISVVSWRWTYWLGLIIAVVTWVPLLLMPETYPPVILKRRAKRLRKMLHDPSIVAPIELENRGPRYIVTVVLTRPIRMILFEPLVLFSCVYLSFVYTVFYIFFQAYPIMYRETYGFSAGEEGLTFLPIGIGSIIACLIYLLYDSMLARARQRNAPWTQREEAQRLPLACLAGPFIVLSLFWAGWTARRSIHWLVPVLAGVPFGIGYLLIFMALLNYLTDAYAVFAASAMAATGTTRSVFGATLPFATRLMYARLGVPWACSLLGCVMLLLCVVPFGFWVWGEQIRARSAFCNELRERQRRCEEAARAREQEERKGSVG</sequence>
<comment type="similarity">
    <text evidence="2">Belongs to the major facilitator superfamily.</text>
</comment>
<dbReference type="GO" id="GO:0005886">
    <property type="term" value="C:plasma membrane"/>
    <property type="evidence" value="ECO:0007669"/>
    <property type="project" value="TreeGrafter"/>
</dbReference>
<feature type="transmembrane region" description="Helical" evidence="6">
    <location>
        <begin position="226"/>
        <end position="245"/>
    </location>
</feature>
<evidence type="ECO:0000256" key="2">
    <source>
        <dbReference type="ARBA" id="ARBA00008335"/>
    </source>
</evidence>
<dbReference type="SUPFAM" id="SSF103473">
    <property type="entry name" value="MFS general substrate transporter"/>
    <property type="match status" value="1"/>
</dbReference>
<evidence type="ECO:0000259" key="7">
    <source>
        <dbReference type="PROSITE" id="PS50850"/>
    </source>
</evidence>
<feature type="transmembrane region" description="Helical" evidence="6">
    <location>
        <begin position="397"/>
        <end position="422"/>
    </location>
</feature>
<dbReference type="EMBL" id="ML995498">
    <property type="protein sequence ID" value="KAF2138094.1"/>
    <property type="molecule type" value="Genomic_DNA"/>
</dbReference>
<evidence type="ECO:0000256" key="6">
    <source>
        <dbReference type="SAM" id="Phobius"/>
    </source>
</evidence>
<dbReference type="PANTHER" id="PTHR23502">
    <property type="entry name" value="MAJOR FACILITATOR SUPERFAMILY"/>
    <property type="match status" value="1"/>
</dbReference>
<keyword evidence="9" id="KW-1185">Reference proteome</keyword>
<dbReference type="CDD" id="cd17323">
    <property type="entry name" value="MFS_Tpo1_MDR_like"/>
    <property type="match status" value="1"/>
</dbReference>
<dbReference type="PANTHER" id="PTHR23502:SF74">
    <property type="entry name" value="MAJOR FACILITATOR SUPERFAMILY (MFS) PROFILE DOMAIN-CONTAINING PROTEIN"/>
    <property type="match status" value="1"/>
</dbReference>
<feature type="transmembrane region" description="Helical" evidence="6">
    <location>
        <begin position="63"/>
        <end position="82"/>
    </location>
</feature>
<comment type="subcellular location">
    <subcellularLocation>
        <location evidence="1">Membrane</location>
        <topology evidence="1">Multi-pass membrane protein</topology>
    </subcellularLocation>
</comment>
<feature type="transmembrane region" description="Helical" evidence="6">
    <location>
        <begin position="33"/>
        <end position="51"/>
    </location>
</feature>
<dbReference type="Gene3D" id="1.20.1250.20">
    <property type="entry name" value="MFS general substrate transporter like domains"/>
    <property type="match status" value="1"/>
</dbReference>
<dbReference type="OrthoDB" id="5141738at2759"/>
<keyword evidence="4 6" id="KW-1133">Transmembrane helix</keyword>
<dbReference type="InterPro" id="IPR020846">
    <property type="entry name" value="MFS_dom"/>
</dbReference>
<keyword evidence="5 6" id="KW-0472">Membrane</keyword>
<dbReference type="PROSITE" id="PS50850">
    <property type="entry name" value="MFS"/>
    <property type="match status" value="1"/>
</dbReference>
<dbReference type="GeneID" id="54299941"/>
<reference evidence="8" key="1">
    <citation type="journal article" date="2020" name="Stud. Mycol.">
        <title>101 Dothideomycetes genomes: a test case for predicting lifestyles and emergence of pathogens.</title>
        <authorList>
            <person name="Haridas S."/>
            <person name="Albert R."/>
            <person name="Binder M."/>
            <person name="Bloem J."/>
            <person name="Labutti K."/>
            <person name="Salamov A."/>
            <person name="Andreopoulos B."/>
            <person name="Baker S."/>
            <person name="Barry K."/>
            <person name="Bills G."/>
            <person name="Bluhm B."/>
            <person name="Cannon C."/>
            <person name="Castanera R."/>
            <person name="Culley D."/>
            <person name="Daum C."/>
            <person name="Ezra D."/>
            <person name="Gonzalez J."/>
            <person name="Henrissat B."/>
            <person name="Kuo A."/>
            <person name="Liang C."/>
            <person name="Lipzen A."/>
            <person name="Lutzoni F."/>
            <person name="Magnuson J."/>
            <person name="Mondo S."/>
            <person name="Nolan M."/>
            <person name="Ohm R."/>
            <person name="Pangilinan J."/>
            <person name="Park H.-J."/>
            <person name="Ramirez L."/>
            <person name="Alfaro M."/>
            <person name="Sun H."/>
            <person name="Tritt A."/>
            <person name="Yoshinaga Y."/>
            <person name="Zwiers L.-H."/>
            <person name="Turgeon B."/>
            <person name="Goodwin S."/>
            <person name="Spatafora J."/>
            <person name="Crous P."/>
            <person name="Grigoriev I."/>
        </authorList>
    </citation>
    <scope>NUCLEOTIDE SEQUENCE</scope>
    <source>
        <strain evidence="8">CBS 121167</strain>
    </source>
</reference>
<feature type="transmembrane region" description="Helical" evidence="6">
    <location>
        <begin position="153"/>
        <end position="179"/>
    </location>
</feature>
<dbReference type="GO" id="GO:0022857">
    <property type="term" value="F:transmembrane transporter activity"/>
    <property type="evidence" value="ECO:0007669"/>
    <property type="project" value="InterPro"/>
</dbReference>
<evidence type="ECO:0000313" key="8">
    <source>
        <dbReference type="EMBL" id="KAF2138094.1"/>
    </source>
</evidence>
<protein>
    <recommendedName>
        <fullName evidence="7">Major facilitator superfamily (MFS) profile domain-containing protein</fullName>
    </recommendedName>
</protein>
<feature type="domain" description="Major facilitator superfamily (MFS) profile" evidence="7">
    <location>
        <begin position="1"/>
        <end position="418"/>
    </location>
</feature>
<dbReference type="AlphaFoldDB" id="A0A6A6B4F4"/>
<feature type="transmembrane region" description="Helical" evidence="6">
    <location>
        <begin position="332"/>
        <end position="356"/>
    </location>
</feature>
<evidence type="ECO:0000256" key="3">
    <source>
        <dbReference type="ARBA" id="ARBA00022692"/>
    </source>
</evidence>
<evidence type="ECO:0000313" key="9">
    <source>
        <dbReference type="Proteomes" id="UP000799438"/>
    </source>
</evidence>
<name>A0A6A6B4F4_9PEZI</name>
<keyword evidence="3 6" id="KW-0812">Transmembrane</keyword>
<evidence type="ECO:0000256" key="1">
    <source>
        <dbReference type="ARBA" id="ARBA00004141"/>
    </source>
</evidence>
<feature type="transmembrane region" description="Helical" evidence="6">
    <location>
        <begin position="122"/>
        <end position="147"/>
    </location>
</feature>
<evidence type="ECO:0000256" key="5">
    <source>
        <dbReference type="ARBA" id="ARBA00023136"/>
    </source>
</evidence>
<dbReference type="InterPro" id="IPR011701">
    <property type="entry name" value="MFS"/>
</dbReference>
<evidence type="ECO:0000256" key="4">
    <source>
        <dbReference type="ARBA" id="ARBA00022989"/>
    </source>
</evidence>
<dbReference type="FunFam" id="1.20.1250.20:FF:000082">
    <property type="entry name" value="MFS multidrug transporter, putative"/>
    <property type="match status" value="1"/>
</dbReference>
<accession>A0A6A6B4F4</accession>
<feature type="transmembrane region" description="Helical" evidence="6">
    <location>
        <begin position="88"/>
        <end position="110"/>
    </location>
</feature>
<feature type="transmembrane region" description="Helical" evidence="6">
    <location>
        <begin position="363"/>
        <end position="385"/>
    </location>
</feature>
<organism evidence="8 9">
    <name type="scientific">Aplosporella prunicola CBS 121167</name>
    <dbReference type="NCBI Taxonomy" id="1176127"/>
    <lineage>
        <taxon>Eukaryota</taxon>
        <taxon>Fungi</taxon>
        <taxon>Dikarya</taxon>
        <taxon>Ascomycota</taxon>
        <taxon>Pezizomycotina</taxon>
        <taxon>Dothideomycetes</taxon>
        <taxon>Dothideomycetes incertae sedis</taxon>
        <taxon>Botryosphaeriales</taxon>
        <taxon>Aplosporellaceae</taxon>
        <taxon>Aplosporella</taxon>
    </lineage>
</organism>
<dbReference type="Proteomes" id="UP000799438">
    <property type="component" value="Unassembled WGS sequence"/>
</dbReference>